<organism evidence="2 3">
    <name type="scientific">Rhododendron griersonianum</name>
    <dbReference type="NCBI Taxonomy" id="479676"/>
    <lineage>
        <taxon>Eukaryota</taxon>
        <taxon>Viridiplantae</taxon>
        <taxon>Streptophyta</taxon>
        <taxon>Embryophyta</taxon>
        <taxon>Tracheophyta</taxon>
        <taxon>Spermatophyta</taxon>
        <taxon>Magnoliopsida</taxon>
        <taxon>eudicotyledons</taxon>
        <taxon>Gunneridae</taxon>
        <taxon>Pentapetalae</taxon>
        <taxon>asterids</taxon>
        <taxon>Ericales</taxon>
        <taxon>Ericaceae</taxon>
        <taxon>Ericoideae</taxon>
        <taxon>Rhodoreae</taxon>
        <taxon>Rhododendron</taxon>
    </lineage>
</organism>
<feature type="compositionally biased region" description="Basic and acidic residues" evidence="1">
    <location>
        <begin position="261"/>
        <end position="270"/>
    </location>
</feature>
<protein>
    <recommendedName>
        <fullName evidence="4">F-box protein</fullName>
    </recommendedName>
</protein>
<evidence type="ECO:0000313" key="2">
    <source>
        <dbReference type="EMBL" id="KAG5531357.1"/>
    </source>
</evidence>
<evidence type="ECO:0008006" key="4">
    <source>
        <dbReference type="Google" id="ProtNLM"/>
    </source>
</evidence>
<proteinExistence type="predicted"/>
<name>A0AAV6IRE1_9ERIC</name>
<keyword evidence="3" id="KW-1185">Reference proteome</keyword>
<sequence>MVSRGGSDNVISVRKKKWDKTICNIVALDEKDGKSLKSGPVVKEKLHWLITGYDPNNHRPTLNQIVYFDPLTNEFVELPMPQIPNNGQHVTIIIWLGVLEGCLCMARCVCEAADCTLEVELDEVKPISIEVLVMKEHGMVESWTKAFIISNDSGILPRPRYRSLVPLCFTKDGEVLMSVNGSQLLAYNPDEMSNRDIPLLGNQYDGYVASYVESLASPSAYGHEDWIVQWPDVWYFFFCSYAENDNYEEEDSSYGYCSDEESFHSTKEDNSIDEEDTSYGYCSDKESFHSTKDDSSIEEEDNCVFKGF</sequence>
<feature type="compositionally biased region" description="Basic and acidic residues" evidence="1">
    <location>
        <begin position="283"/>
        <end position="295"/>
    </location>
</feature>
<dbReference type="Proteomes" id="UP000823749">
    <property type="component" value="Chromosome 9"/>
</dbReference>
<evidence type="ECO:0000256" key="1">
    <source>
        <dbReference type="SAM" id="MobiDB-lite"/>
    </source>
</evidence>
<dbReference type="EMBL" id="JACTNZ010000009">
    <property type="protein sequence ID" value="KAG5531357.1"/>
    <property type="molecule type" value="Genomic_DNA"/>
</dbReference>
<feature type="region of interest" description="Disordered" evidence="1">
    <location>
        <begin position="258"/>
        <end position="301"/>
    </location>
</feature>
<dbReference type="AlphaFoldDB" id="A0AAV6IRE1"/>
<accession>A0AAV6IRE1</accession>
<comment type="caution">
    <text evidence="2">The sequence shown here is derived from an EMBL/GenBank/DDBJ whole genome shotgun (WGS) entry which is preliminary data.</text>
</comment>
<reference evidence="2" key="1">
    <citation type="submission" date="2020-08" db="EMBL/GenBank/DDBJ databases">
        <title>Plant Genome Project.</title>
        <authorList>
            <person name="Zhang R.-G."/>
        </authorList>
    </citation>
    <scope>NUCLEOTIDE SEQUENCE</scope>
    <source>
        <strain evidence="2">WSP0</strain>
        <tissue evidence="2">Leaf</tissue>
    </source>
</reference>
<evidence type="ECO:0000313" key="3">
    <source>
        <dbReference type="Proteomes" id="UP000823749"/>
    </source>
</evidence>
<gene>
    <name evidence="2" type="ORF">RHGRI_026097</name>
</gene>